<protein>
    <submittedName>
        <fullName evidence="1">Uncharacterized protein</fullName>
    </submittedName>
</protein>
<accession>A0A1C6S748</accession>
<name>A0A1C6S748_9ACTN</name>
<keyword evidence="2" id="KW-1185">Reference proteome</keyword>
<sequence>MLLLTDGNRSLNFEFVEPINSGLLLQFISNHFKSFIKMSRHSK</sequence>
<dbReference type="EMBL" id="FMHW01000002">
    <property type="protein sequence ID" value="SCL25300.1"/>
    <property type="molecule type" value="Genomic_DNA"/>
</dbReference>
<evidence type="ECO:0000313" key="2">
    <source>
        <dbReference type="Proteomes" id="UP000198959"/>
    </source>
</evidence>
<dbReference type="Proteomes" id="UP000198959">
    <property type="component" value="Unassembled WGS sequence"/>
</dbReference>
<evidence type="ECO:0000313" key="1">
    <source>
        <dbReference type="EMBL" id="SCL25300.1"/>
    </source>
</evidence>
<dbReference type="AlphaFoldDB" id="A0A1C6S748"/>
<proteinExistence type="predicted"/>
<organism evidence="1 2">
    <name type="scientific">Micromonospora pallida</name>
    <dbReference type="NCBI Taxonomy" id="145854"/>
    <lineage>
        <taxon>Bacteria</taxon>
        <taxon>Bacillati</taxon>
        <taxon>Actinomycetota</taxon>
        <taxon>Actinomycetes</taxon>
        <taxon>Micromonosporales</taxon>
        <taxon>Micromonosporaceae</taxon>
        <taxon>Micromonospora</taxon>
    </lineage>
</organism>
<reference evidence="2" key="1">
    <citation type="submission" date="2016-06" db="EMBL/GenBank/DDBJ databases">
        <authorList>
            <person name="Varghese N."/>
            <person name="Submissions Spin"/>
        </authorList>
    </citation>
    <scope>NUCLEOTIDE SEQUENCE [LARGE SCALE GENOMIC DNA]</scope>
    <source>
        <strain evidence="2">DSM 43817</strain>
    </source>
</reference>
<gene>
    <name evidence="1" type="ORF">GA0074692_1934</name>
</gene>